<evidence type="ECO:0000313" key="2">
    <source>
        <dbReference type="Proteomes" id="UP001197974"/>
    </source>
</evidence>
<protein>
    <submittedName>
        <fullName evidence="1">DNA phosphorothioation-dependent restriction protein DptF</fullName>
    </submittedName>
</protein>
<dbReference type="InterPro" id="IPR017647">
    <property type="entry name" value="Dnd_assoc_3"/>
</dbReference>
<dbReference type="NCBIfam" id="TIGR03238">
    <property type="entry name" value="dnd_assoc_3"/>
    <property type="match status" value="1"/>
</dbReference>
<sequence>MEDCLLSELKKLKESSKEAVENTDSFNSFKQYMHITRKVEKELSTLINKVKESDENHLILVCGSVGDGKSHLLSYLKSKIDYLSDYFYIHNDATESNAPNKTSMDTLSEVLSDYTDEELRRKNPNKSILLAINLGTLNNFLKSKYADKYSCLHNYVSDKNILKPKIEGNSFERDSYFQFVNLSDYQLFSLTSNGPISHFMEGSLDKLTNESIQNPFYQSYINNCKSGCTAAKTCPIKYNYELLMQDKVKQTIIKYIAELILKYKTIISSRAFFNFLYNIIVDSDIDQIADKDNLEKYLEKISSGQYLSALLPNLFFSFGKHSDRFKNISLIDPVTKRSETLDTLTITFFNTTDIYKIFSQYIEKRVINNEPFVLAINNISKEEREIALNTLIRFYTFTPKESTNSLEINDLIYNKYLSNLFYWNNGNIKNLKQLYTEVIDSIYEWNGKSETGTRMININPGRNQLKYTISQSVNIKQFVKNLDKSNQEILDKFLPYMILKFIISGNENAVLSIRIDFPLYQLLMRINEGYRPNKQDKNNYVNFVYLINNILEYSNQKEVLTITEKSGNNSKSFTILFDEDFGYEFKEK</sequence>
<accession>A0ABY9JUZ7</accession>
<dbReference type="RefSeq" id="WP_226542322.1">
    <property type="nucleotide sequence ID" value="NZ_CP129013.1"/>
</dbReference>
<organism evidence="1 2">
    <name type="scientific">Bacillus carboniphilus</name>
    <dbReference type="NCBI Taxonomy" id="86663"/>
    <lineage>
        <taxon>Bacteria</taxon>
        <taxon>Bacillati</taxon>
        <taxon>Bacillota</taxon>
        <taxon>Bacilli</taxon>
        <taxon>Bacillales</taxon>
        <taxon>Bacillaceae</taxon>
        <taxon>Bacillus</taxon>
    </lineage>
</organism>
<reference evidence="1 2" key="1">
    <citation type="submission" date="2023-06" db="EMBL/GenBank/DDBJ databases">
        <title>Five Gram-positive bacteria isolated from mangrove sediments in Shenzhen, Guangdong, China.</title>
        <authorList>
            <person name="Yu S."/>
            <person name="Zheng W."/>
            <person name="Huang Y."/>
        </authorList>
    </citation>
    <scope>NUCLEOTIDE SEQUENCE [LARGE SCALE GENOMIC DNA]</scope>
    <source>
        <strain evidence="1 2">SaN35-3</strain>
    </source>
</reference>
<proteinExistence type="predicted"/>
<evidence type="ECO:0000313" key="1">
    <source>
        <dbReference type="EMBL" id="WLR42614.1"/>
    </source>
</evidence>
<name>A0ABY9JUZ7_9BACI</name>
<dbReference type="Proteomes" id="UP001197974">
    <property type="component" value="Chromosome"/>
</dbReference>
<keyword evidence="2" id="KW-1185">Reference proteome</keyword>
<dbReference type="EMBL" id="CP129013">
    <property type="protein sequence ID" value="WLR42614.1"/>
    <property type="molecule type" value="Genomic_DNA"/>
</dbReference>
<gene>
    <name evidence="1" type="primary">dptF</name>
    <name evidence="1" type="ORF">LC087_18355</name>
</gene>